<reference evidence="4 5" key="1">
    <citation type="submission" date="2020-08" db="EMBL/GenBank/DDBJ databases">
        <title>Genomic Encyclopedia of Type Strains, Phase IV (KMG-IV): sequencing the most valuable type-strain genomes for metagenomic binning, comparative biology and taxonomic classification.</title>
        <authorList>
            <person name="Goeker M."/>
        </authorList>
    </citation>
    <scope>NUCLEOTIDE SEQUENCE [LARGE SCALE GENOMIC DNA]</scope>
    <source>
        <strain evidence="4 5">DSM 2461</strain>
    </source>
</reference>
<keyword evidence="5" id="KW-1185">Reference proteome</keyword>
<name>A0A841R7Q6_9SPIO</name>
<dbReference type="SMART" id="SM00028">
    <property type="entry name" value="TPR"/>
    <property type="match status" value="4"/>
</dbReference>
<evidence type="ECO:0000259" key="3">
    <source>
        <dbReference type="PROSITE" id="PS50883"/>
    </source>
</evidence>
<sequence>MTMKERYKLLRSDPGLYYRNNIDSIDISPEGDIEEMIALLMAGLSIYNGDFFVRLSNIILNHRDFSNSPEYQFYYHLSRFSYFRYIQEMNYALESIQKAYKLSLILDDTFYIVKALGQLATLYSILQDYETSFFYLEQALEYGETLEDKILFADTYNSLGLLMFHQKRFEDALKAFTRALDLYEKEKEKERHLNFVILLLNTGETLMELGENTEAETFFSSGIRIAEERDFVDYFGQLILLIAEVFFRRKEFDKSYNYMKRFISQSDRFREDRNRVHKIHDRDKLKEEIMTLNTLRQRNEELNNRLNNLYDRLDSRDREELHAGALFEEISKAMNDGELHSWFQPQWSLKEKRYIGAEALIRWIKPDGSIFKPDTFIDIIEESNLIHKLTKIVVSQAFSFCRYMRDHIDPHFIVSINISPYELHHFDVLTLIEKEMLLKGLYPENVEIEITERTFLDRNPLSVNKLYQLKEMGIRIALDDFGTGYSSLSCLNRIPFDRVKVDRSLLLNATAMGKGDRMLESIIRLLHDLEYPVVVEGVEKEDHLELVKKLGADEVQGFLFSKAVPQESFLRLF</sequence>
<dbReference type="Gene3D" id="3.20.20.450">
    <property type="entry name" value="EAL domain"/>
    <property type="match status" value="1"/>
</dbReference>
<feature type="coiled-coil region" evidence="2">
    <location>
        <begin position="166"/>
        <end position="193"/>
    </location>
</feature>
<dbReference type="Pfam" id="PF13424">
    <property type="entry name" value="TPR_12"/>
    <property type="match status" value="1"/>
</dbReference>
<dbReference type="PANTHER" id="PTHR33121">
    <property type="entry name" value="CYCLIC DI-GMP PHOSPHODIESTERASE PDEF"/>
    <property type="match status" value="1"/>
</dbReference>
<evidence type="ECO:0000313" key="4">
    <source>
        <dbReference type="EMBL" id="MBB6479227.1"/>
    </source>
</evidence>
<dbReference type="PROSITE" id="PS50005">
    <property type="entry name" value="TPR"/>
    <property type="match status" value="1"/>
</dbReference>
<dbReference type="SUPFAM" id="SSF81901">
    <property type="entry name" value="HCP-like"/>
    <property type="match status" value="1"/>
</dbReference>
<dbReference type="Pfam" id="PF13181">
    <property type="entry name" value="TPR_8"/>
    <property type="match status" value="1"/>
</dbReference>
<accession>A0A841R7Q6</accession>
<dbReference type="InterPro" id="IPR001633">
    <property type="entry name" value="EAL_dom"/>
</dbReference>
<evidence type="ECO:0000313" key="5">
    <source>
        <dbReference type="Proteomes" id="UP000587760"/>
    </source>
</evidence>
<dbReference type="GO" id="GO:0071111">
    <property type="term" value="F:cyclic-guanylate-specific phosphodiesterase activity"/>
    <property type="evidence" value="ECO:0007669"/>
    <property type="project" value="InterPro"/>
</dbReference>
<comment type="caution">
    <text evidence="4">The sequence shown here is derived from an EMBL/GenBank/DDBJ whole genome shotgun (WGS) entry which is preliminary data.</text>
</comment>
<keyword evidence="1" id="KW-0802">TPR repeat</keyword>
<dbReference type="InterPro" id="IPR019734">
    <property type="entry name" value="TPR_rpt"/>
</dbReference>
<dbReference type="InterPro" id="IPR050706">
    <property type="entry name" value="Cyclic-di-GMP_PDE-like"/>
</dbReference>
<dbReference type="Pfam" id="PF00563">
    <property type="entry name" value="EAL"/>
    <property type="match status" value="1"/>
</dbReference>
<evidence type="ECO:0000256" key="1">
    <source>
        <dbReference type="PROSITE-ProRule" id="PRU00339"/>
    </source>
</evidence>
<dbReference type="InterPro" id="IPR011990">
    <property type="entry name" value="TPR-like_helical_dom_sf"/>
</dbReference>
<dbReference type="Proteomes" id="UP000587760">
    <property type="component" value="Unassembled WGS sequence"/>
</dbReference>
<dbReference type="SMART" id="SM00052">
    <property type="entry name" value="EAL"/>
    <property type="match status" value="1"/>
</dbReference>
<dbReference type="Gene3D" id="1.25.40.10">
    <property type="entry name" value="Tetratricopeptide repeat domain"/>
    <property type="match status" value="1"/>
</dbReference>
<feature type="coiled-coil region" evidence="2">
    <location>
        <begin position="282"/>
        <end position="319"/>
    </location>
</feature>
<dbReference type="EMBL" id="JACHGJ010000001">
    <property type="protein sequence ID" value="MBB6479227.1"/>
    <property type="molecule type" value="Genomic_DNA"/>
</dbReference>
<dbReference type="SUPFAM" id="SSF141868">
    <property type="entry name" value="EAL domain-like"/>
    <property type="match status" value="1"/>
</dbReference>
<dbReference type="PROSITE" id="PS50883">
    <property type="entry name" value="EAL"/>
    <property type="match status" value="1"/>
</dbReference>
<gene>
    <name evidence="4" type="ORF">HNR50_000860</name>
</gene>
<dbReference type="PROSITE" id="PS50293">
    <property type="entry name" value="TPR_REGION"/>
    <property type="match status" value="1"/>
</dbReference>
<protein>
    <submittedName>
        <fullName evidence="4">EAL domain-containing protein (Putative c-di-GMP-specific phosphodiesterase class I)</fullName>
    </submittedName>
</protein>
<dbReference type="InterPro" id="IPR035919">
    <property type="entry name" value="EAL_sf"/>
</dbReference>
<organism evidence="4 5">
    <name type="scientific">Spirochaeta isovalerica</name>
    <dbReference type="NCBI Taxonomy" id="150"/>
    <lineage>
        <taxon>Bacteria</taxon>
        <taxon>Pseudomonadati</taxon>
        <taxon>Spirochaetota</taxon>
        <taxon>Spirochaetia</taxon>
        <taxon>Spirochaetales</taxon>
        <taxon>Spirochaetaceae</taxon>
        <taxon>Spirochaeta</taxon>
    </lineage>
</organism>
<dbReference type="PANTHER" id="PTHR33121:SF70">
    <property type="entry name" value="SIGNALING PROTEIN YKOW"/>
    <property type="match status" value="1"/>
</dbReference>
<evidence type="ECO:0000256" key="2">
    <source>
        <dbReference type="SAM" id="Coils"/>
    </source>
</evidence>
<dbReference type="AlphaFoldDB" id="A0A841R7Q6"/>
<dbReference type="CDD" id="cd01948">
    <property type="entry name" value="EAL"/>
    <property type="match status" value="1"/>
</dbReference>
<proteinExistence type="predicted"/>
<feature type="domain" description="EAL" evidence="3">
    <location>
        <begin position="323"/>
        <end position="573"/>
    </location>
</feature>
<feature type="repeat" description="TPR" evidence="1">
    <location>
        <begin position="153"/>
        <end position="186"/>
    </location>
</feature>
<keyword evidence="2" id="KW-0175">Coiled coil</keyword>
<dbReference type="SUPFAM" id="SSF48452">
    <property type="entry name" value="TPR-like"/>
    <property type="match status" value="1"/>
</dbReference>